<dbReference type="Proteomes" id="UP001152561">
    <property type="component" value="Unassembled WGS sequence"/>
</dbReference>
<dbReference type="EMBL" id="JAJAGQ010000022">
    <property type="protein sequence ID" value="KAJ8528922.1"/>
    <property type="molecule type" value="Genomic_DNA"/>
</dbReference>
<organism evidence="1 2">
    <name type="scientific">Anisodus acutangulus</name>
    <dbReference type="NCBI Taxonomy" id="402998"/>
    <lineage>
        <taxon>Eukaryota</taxon>
        <taxon>Viridiplantae</taxon>
        <taxon>Streptophyta</taxon>
        <taxon>Embryophyta</taxon>
        <taxon>Tracheophyta</taxon>
        <taxon>Spermatophyta</taxon>
        <taxon>Magnoliopsida</taxon>
        <taxon>eudicotyledons</taxon>
        <taxon>Gunneridae</taxon>
        <taxon>Pentapetalae</taxon>
        <taxon>asterids</taxon>
        <taxon>lamiids</taxon>
        <taxon>Solanales</taxon>
        <taxon>Solanaceae</taxon>
        <taxon>Solanoideae</taxon>
        <taxon>Hyoscyameae</taxon>
        <taxon>Anisodus</taxon>
    </lineage>
</organism>
<dbReference type="AlphaFoldDB" id="A0A9Q1L717"/>
<proteinExistence type="predicted"/>
<comment type="caution">
    <text evidence="1">The sequence shown here is derived from an EMBL/GenBank/DDBJ whole genome shotgun (WGS) entry which is preliminary data.</text>
</comment>
<evidence type="ECO:0000313" key="2">
    <source>
        <dbReference type="Proteomes" id="UP001152561"/>
    </source>
</evidence>
<reference evidence="2" key="1">
    <citation type="journal article" date="2023" name="Proc. Natl. Acad. Sci. U.S.A.">
        <title>Genomic and structural basis for evolution of tropane alkaloid biosynthesis.</title>
        <authorList>
            <person name="Wanga Y.-J."/>
            <person name="Taina T."/>
            <person name="Yua J.-Y."/>
            <person name="Lia J."/>
            <person name="Xua B."/>
            <person name="Chenc J."/>
            <person name="D'Auriad J.C."/>
            <person name="Huanga J.-P."/>
            <person name="Huanga S.-X."/>
        </authorList>
    </citation>
    <scope>NUCLEOTIDE SEQUENCE [LARGE SCALE GENOMIC DNA]</scope>
    <source>
        <strain evidence="2">cv. KIB-2019</strain>
    </source>
</reference>
<keyword evidence="2" id="KW-1185">Reference proteome</keyword>
<protein>
    <submittedName>
        <fullName evidence="1">Uncharacterized protein</fullName>
    </submittedName>
</protein>
<name>A0A9Q1L717_9SOLA</name>
<sequence length="66" mass="7536">MKWNLAKGVAKRHICARDFTPAERSPHLWCTSEKIPLMRALAHTTKCPQVRTSGFSDGQLFFDLAY</sequence>
<gene>
    <name evidence="1" type="ORF">K7X08_030662</name>
</gene>
<accession>A0A9Q1L717</accession>
<evidence type="ECO:0000313" key="1">
    <source>
        <dbReference type="EMBL" id="KAJ8528922.1"/>
    </source>
</evidence>